<organism evidence="1 2">
    <name type="scientific">Parelaphostrongylus tenuis</name>
    <name type="common">Meningeal worm</name>
    <dbReference type="NCBI Taxonomy" id="148309"/>
    <lineage>
        <taxon>Eukaryota</taxon>
        <taxon>Metazoa</taxon>
        <taxon>Ecdysozoa</taxon>
        <taxon>Nematoda</taxon>
        <taxon>Chromadorea</taxon>
        <taxon>Rhabditida</taxon>
        <taxon>Rhabditina</taxon>
        <taxon>Rhabditomorpha</taxon>
        <taxon>Strongyloidea</taxon>
        <taxon>Metastrongylidae</taxon>
        <taxon>Parelaphostrongylus</taxon>
    </lineage>
</organism>
<dbReference type="EMBL" id="JAHQIW010003251">
    <property type="protein sequence ID" value="KAJ1357864.1"/>
    <property type="molecule type" value="Genomic_DNA"/>
</dbReference>
<evidence type="ECO:0000313" key="1">
    <source>
        <dbReference type="EMBL" id="KAJ1357864.1"/>
    </source>
</evidence>
<sequence length="94" mass="10631">MGSKRQFYLLSITTTCRYRKSGKQRIRELINAMSIRVPISDNGREFAQDMDTFFEEIKKNRMKELTAAVPQSSVRVLGTGNPLVVLPPKAQSLA</sequence>
<dbReference type="AlphaFoldDB" id="A0AAD5QQH0"/>
<evidence type="ECO:0000313" key="2">
    <source>
        <dbReference type="Proteomes" id="UP001196413"/>
    </source>
</evidence>
<proteinExistence type="predicted"/>
<protein>
    <submittedName>
        <fullName evidence="1">Uncharacterized protein</fullName>
    </submittedName>
</protein>
<gene>
    <name evidence="1" type="ORF">KIN20_016124</name>
</gene>
<keyword evidence="2" id="KW-1185">Reference proteome</keyword>
<reference evidence="1" key="1">
    <citation type="submission" date="2021-06" db="EMBL/GenBank/DDBJ databases">
        <title>Parelaphostrongylus tenuis whole genome reference sequence.</title>
        <authorList>
            <person name="Garwood T.J."/>
            <person name="Larsen P.A."/>
            <person name="Fountain-Jones N.M."/>
            <person name="Garbe J.R."/>
            <person name="Macchietto M.G."/>
            <person name="Kania S.A."/>
            <person name="Gerhold R.W."/>
            <person name="Richards J.E."/>
            <person name="Wolf T.M."/>
        </authorList>
    </citation>
    <scope>NUCLEOTIDE SEQUENCE</scope>
    <source>
        <strain evidence="1">MNPRO001-30</strain>
        <tissue evidence="1">Meninges</tissue>
    </source>
</reference>
<accession>A0AAD5QQH0</accession>
<comment type="caution">
    <text evidence="1">The sequence shown here is derived from an EMBL/GenBank/DDBJ whole genome shotgun (WGS) entry which is preliminary data.</text>
</comment>
<name>A0AAD5QQH0_PARTN</name>
<dbReference type="Proteomes" id="UP001196413">
    <property type="component" value="Unassembled WGS sequence"/>
</dbReference>